<keyword evidence="7" id="KW-1185">Reference proteome</keyword>
<dbReference type="EC" id="3.1.3.48" evidence="5"/>
<evidence type="ECO:0000256" key="3">
    <source>
        <dbReference type="ARBA" id="ARBA00022912"/>
    </source>
</evidence>
<dbReference type="OrthoDB" id="9788539at2"/>
<comment type="caution">
    <text evidence="6">The sequence shown here is derived from an EMBL/GenBank/DDBJ whole genome shotgun (WGS) entry which is preliminary data.</text>
</comment>
<gene>
    <name evidence="6" type="ORF">ESZ50_01755</name>
</gene>
<dbReference type="PIRSF" id="PIRSF016557">
    <property type="entry name" value="Caps_synth_CpsB"/>
    <property type="match status" value="1"/>
</dbReference>
<dbReference type="Proteomes" id="UP000371977">
    <property type="component" value="Unassembled WGS sequence"/>
</dbReference>
<organism evidence="6 7">
    <name type="scientific">Weissella muntiaci</name>
    <dbReference type="NCBI Taxonomy" id="2508881"/>
    <lineage>
        <taxon>Bacteria</taxon>
        <taxon>Bacillati</taxon>
        <taxon>Bacillota</taxon>
        <taxon>Bacilli</taxon>
        <taxon>Lactobacillales</taxon>
        <taxon>Lactobacillaceae</taxon>
        <taxon>Weissella</taxon>
    </lineage>
</organism>
<evidence type="ECO:0000313" key="7">
    <source>
        <dbReference type="Proteomes" id="UP000371977"/>
    </source>
</evidence>
<dbReference type="InterPro" id="IPR016667">
    <property type="entry name" value="Caps_polysacc_synth_CpsB/CapC"/>
</dbReference>
<comment type="catalytic activity">
    <reaction evidence="4 5">
        <text>O-phospho-L-tyrosyl-[protein] + H2O = L-tyrosyl-[protein] + phosphate</text>
        <dbReference type="Rhea" id="RHEA:10684"/>
        <dbReference type="Rhea" id="RHEA-COMP:10136"/>
        <dbReference type="Rhea" id="RHEA-COMP:20101"/>
        <dbReference type="ChEBI" id="CHEBI:15377"/>
        <dbReference type="ChEBI" id="CHEBI:43474"/>
        <dbReference type="ChEBI" id="CHEBI:46858"/>
        <dbReference type="ChEBI" id="CHEBI:61978"/>
        <dbReference type="EC" id="3.1.3.48"/>
    </reaction>
</comment>
<evidence type="ECO:0000313" key="6">
    <source>
        <dbReference type="EMBL" id="TYC50687.1"/>
    </source>
</evidence>
<dbReference type="RefSeq" id="WP_148621887.1">
    <property type="nucleotide sequence ID" value="NZ_SDGZ01000006.1"/>
</dbReference>
<evidence type="ECO:0000256" key="5">
    <source>
        <dbReference type="PIRNR" id="PIRNR016557"/>
    </source>
</evidence>
<dbReference type="SUPFAM" id="SSF89550">
    <property type="entry name" value="PHP domain-like"/>
    <property type="match status" value="1"/>
</dbReference>
<dbReference type="PANTHER" id="PTHR39181:SF1">
    <property type="entry name" value="TYROSINE-PROTEIN PHOSPHATASE YWQE"/>
    <property type="match status" value="1"/>
</dbReference>
<protein>
    <recommendedName>
        <fullName evidence="5">Tyrosine-protein phosphatase</fullName>
        <ecNumber evidence="5">3.1.3.48</ecNumber>
    </recommendedName>
</protein>
<sequence>MIDIHSHLLPGIDDGVADWEGSLQLARLAVKDGITHALMTPHHLNGQYVNPASKVIALTEEFQSKLDQAKIKLQVYPSQEIRINGNLIDSLEKGELLTTDEQGGYMLIEFPSNDVPAFTTEVLFELQQHGVAPVIVHPERNQMLMDKPSILYDLIQRGAYAQVTANSYVGVFGKAVMAFSEDIIGQGLAHVLASDAHLLKGRGYNMAAAFDKLAEQVGDKEAVAFAQNARAFVNGTDVERFNASPIKKRRLFSAY</sequence>
<comment type="similarity">
    <text evidence="1 5">Belongs to the metallo-dependent hydrolases superfamily. CpsB/CapC family.</text>
</comment>
<dbReference type="Pfam" id="PF19567">
    <property type="entry name" value="CpsB_CapC"/>
    <property type="match status" value="1"/>
</dbReference>
<dbReference type="InterPro" id="IPR016195">
    <property type="entry name" value="Pol/histidinol_Pase-like"/>
</dbReference>
<dbReference type="EMBL" id="SDGZ01000006">
    <property type="protein sequence ID" value="TYC50687.1"/>
    <property type="molecule type" value="Genomic_DNA"/>
</dbReference>
<dbReference type="PANTHER" id="PTHR39181">
    <property type="entry name" value="TYROSINE-PROTEIN PHOSPHATASE YWQE"/>
    <property type="match status" value="1"/>
</dbReference>
<evidence type="ECO:0000256" key="2">
    <source>
        <dbReference type="ARBA" id="ARBA00022801"/>
    </source>
</evidence>
<dbReference type="Gene3D" id="3.20.20.140">
    <property type="entry name" value="Metal-dependent hydrolases"/>
    <property type="match status" value="1"/>
</dbReference>
<keyword evidence="2 5" id="KW-0378">Hydrolase</keyword>
<name>A0A6C2C9U1_9LACO</name>
<proteinExistence type="inferred from homology"/>
<evidence type="ECO:0000256" key="4">
    <source>
        <dbReference type="ARBA" id="ARBA00051722"/>
    </source>
</evidence>
<dbReference type="AlphaFoldDB" id="A0A6C2C9U1"/>
<dbReference type="GO" id="GO:0030145">
    <property type="term" value="F:manganese ion binding"/>
    <property type="evidence" value="ECO:0007669"/>
    <property type="project" value="UniProtKB-UniRule"/>
</dbReference>
<keyword evidence="3 5" id="KW-0904">Protein phosphatase</keyword>
<dbReference type="GO" id="GO:0004725">
    <property type="term" value="F:protein tyrosine phosphatase activity"/>
    <property type="evidence" value="ECO:0007669"/>
    <property type="project" value="UniProtKB-UniRule"/>
</dbReference>
<reference evidence="6 7" key="1">
    <citation type="submission" date="2019-01" db="EMBL/GenBank/DDBJ databases">
        <title>Weissella sp. nov., a novel lactic acid bacterium isolated from animal feces.</title>
        <authorList>
            <person name="Wang L.-T."/>
        </authorList>
    </citation>
    <scope>NUCLEOTIDE SEQUENCE [LARGE SCALE GENOMIC DNA]</scope>
    <source>
        <strain evidence="6 7">8H-2</strain>
    </source>
</reference>
<evidence type="ECO:0000256" key="1">
    <source>
        <dbReference type="ARBA" id="ARBA00005750"/>
    </source>
</evidence>
<accession>A0A6C2C9U1</accession>